<gene>
    <name evidence="1" type="ORF">ABH992_004391</name>
</gene>
<organism evidence="1 2">
    <name type="scientific">Bradyrhizobium yuanmingense</name>
    <dbReference type="NCBI Taxonomy" id="108015"/>
    <lineage>
        <taxon>Bacteria</taxon>
        <taxon>Pseudomonadati</taxon>
        <taxon>Pseudomonadota</taxon>
        <taxon>Alphaproteobacteria</taxon>
        <taxon>Hyphomicrobiales</taxon>
        <taxon>Nitrobacteraceae</taxon>
        <taxon>Bradyrhizobium</taxon>
    </lineage>
</organism>
<keyword evidence="2" id="KW-1185">Reference proteome</keyword>
<protein>
    <submittedName>
        <fullName evidence="1">Uncharacterized protein</fullName>
    </submittedName>
</protein>
<accession>A0ABV4GJ81</accession>
<comment type="caution">
    <text evidence="1">The sequence shown here is derived from an EMBL/GenBank/DDBJ whole genome shotgun (WGS) entry which is preliminary data.</text>
</comment>
<evidence type="ECO:0000313" key="1">
    <source>
        <dbReference type="EMBL" id="MEY9471992.1"/>
    </source>
</evidence>
<sequence length="31" mass="3465">MLRLHLSNFEGSGHIGRIGFVMGMTDRDEGM</sequence>
<proteinExistence type="predicted"/>
<name>A0ABV4GJ81_9BRAD</name>
<dbReference type="Proteomes" id="UP001565474">
    <property type="component" value="Unassembled WGS sequence"/>
</dbReference>
<dbReference type="EMBL" id="JBGBZN010000002">
    <property type="protein sequence ID" value="MEY9471992.1"/>
    <property type="molecule type" value="Genomic_DNA"/>
</dbReference>
<evidence type="ECO:0000313" key="2">
    <source>
        <dbReference type="Proteomes" id="UP001565474"/>
    </source>
</evidence>
<reference evidence="1 2" key="1">
    <citation type="submission" date="2024-07" db="EMBL/GenBank/DDBJ databases">
        <title>Genomic Encyclopedia of Type Strains, Phase V (KMG-V): Genome sequencing to study the core and pangenomes of soil and plant-associated prokaryotes.</title>
        <authorList>
            <person name="Whitman W."/>
        </authorList>
    </citation>
    <scope>NUCLEOTIDE SEQUENCE [LARGE SCALE GENOMIC DNA]</scope>
    <source>
        <strain evidence="1 2">USDA 222</strain>
    </source>
</reference>